<protein>
    <submittedName>
        <fullName evidence="6">Cell division protease FtsH-like protein</fullName>
        <ecNumber evidence="6">3.4.24.-</ecNumber>
    </submittedName>
</protein>
<dbReference type="GO" id="GO:0005524">
    <property type="term" value="F:ATP binding"/>
    <property type="evidence" value="ECO:0007669"/>
    <property type="project" value="UniProtKB-KW"/>
</dbReference>
<dbReference type="CDD" id="cd19481">
    <property type="entry name" value="RecA-like_protease"/>
    <property type="match status" value="1"/>
</dbReference>
<keyword evidence="6" id="KW-0378">Hydrolase</keyword>
<dbReference type="RefSeq" id="WP_125151608.1">
    <property type="nucleotide sequence ID" value="NZ_UYIV01000001.1"/>
</dbReference>
<dbReference type="EC" id="3.4.24.-" evidence="6"/>
<keyword evidence="3 4" id="KW-0067">ATP-binding</keyword>
<name>A0A7Z9CGM3_9FLAO</name>
<evidence type="ECO:0000256" key="3">
    <source>
        <dbReference type="ARBA" id="ARBA00022840"/>
    </source>
</evidence>
<dbReference type="PROSITE" id="PS00674">
    <property type="entry name" value="AAA"/>
    <property type="match status" value="1"/>
</dbReference>
<keyword evidence="6" id="KW-0645">Protease</keyword>
<dbReference type="AlphaFoldDB" id="A0A7Z9CGM3"/>
<organism evidence="6 7">
    <name type="scientific">Bergeyella zoohelcum</name>
    <dbReference type="NCBI Taxonomy" id="1015"/>
    <lineage>
        <taxon>Bacteria</taxon>
        <taxon>Pseudomonadati</taxon>
        <taxon>Bacteroidota</taxon>
        <taxon>Flavobacteriia</taxon>
        <taxon>Flavobacteriales</taxon>
        <taxon>Weeksellaceae</taxon>
        <taxon>Bergeyella</taxon>
    </lineage>
</organism>
<dbReference type="PANTHER" id="PTHR23073">
    <property type="entry name" value="26S PROTEASOME REGULATORY SUBUNIT"/>
    <property type="match status" value="1"/>
</dbReference>
<dbReference type="InterPro" id="IPR027417">
    <property type="entry name" value="P-loop_NTPase"/>
</dbReference>
<dbReference type="Proteomes" id="UP000270205">
    <property type="component" value="Unassembled WGS sequence"/>
</dbReference>
<evidence type="ECO:0000256" key="1">
    <source>
        <dbReference type="ARBA" id="ARBA00006914"/>
    </source>
</evidence>
<dbReference type="Gene3D" id="3.40.50.300">
    <property type="entry name" value="P-loop containing nucleotide triphosphate hydrolases"/>
    <property type="match status" value="1"/>
</dbReference>
<comment type="similarity">
    <text evidence="1 4">Belongs to the AAA ATPase family.</text>
</comment>
<reference evidence="6 7" key="1">
    <citation type="submission" date="2018-11" db="EMBL/GenBank/DDBJ databases">
        <authorList>
            <consortium name="Pathogen Informatics"/>
        </authorList>
    </citation>
    <scope>NUCLEOTIDE SEQUENCE [LARGE SCALE GENOMIC DNA]</scope>
    <source>
        <strain evidence="6 7">NCTC12929</strain>
    </source>
</reference>
<dbReference type="GO" id="GO:0008233">
    <property type="term" value="F:peptidase activity"/>
    <property type="evidence" value="ECO:0007669"/>
    <property type="project" value="UniProtKB-KW"/>
</dbReference>
<dbReference type="InterPro" id="IPR003593">
    <property type="entry name" value="AAA+_ATPase"/>
</dbReference>
<dbReference type="InterPro" id="IPR003960">
    <property type="entry name" value="ATPase_AAA_CS"/>
</dbReference>
<gene>
    <name evidence="6" type="primary">ftsH2</name>
    <name evidence="6" type="ORF">NCTC12929_01868</name>
</gene>
<keyword evidence="6" id="KW-0131">Cell cycle</keyword>
<dbReference type="InterPro" id="IPR050221">
    <property type="entry name" value="26S_Proteasome_ATPase"/>
</dbReference>
<dbReference type="SMART" id="SM00382">
    <property type="entry name" value="AAA"/>
    <property type="match status" value="1"/>
</dbReference>
<dbReference type="SUPFAM" id="SSF52540">
    <property type="entry name" value="P-loop containing nucleoside triphosphate hydrolases"/>
    <property type="match status" value="1"/>
</dbReference>
<dbReference type="GO" id="GO:0051301">
    <property type="term" value="P:cell division"/>
    <property type="evidence" value="ECO:0007669"/>
    <property type="project" value="UniProtKB-KW"/>
</dbReference>
<proteinExistence type="inferred from homology"/>
<evidence type="ECO:0000259" key="5">
    <source>
        <dbReference type="SMART" id="SM00382"/>
    </source>
</evidence>
<dbReference type="Pfam" id="PF00004">
    <property type="entry name" value="AAA"/>
    <property type="match status" value="1"/>
</dbReference>
<comment type="caution">
    <text evidence="6">The sequence shown here is derived from an EMBL/GenBank/DDBJ whole genome shotgun (WGS) entry which is preliminary data.</text>
</comment>
<feature type="domain" description="AAA+ ATPase" evidence="5">
    <location>
        <begin position="49"/>
        <end position="182"/>
    </location>
</feature>
<evidence type="ECO:0000256" key="2">
    <source>
        <dbReference type="ARBA" id="ARBA00022741"/>
    </source>
</evidence>
<evidence type="ECO:0000313" key="6">
    <source>
        <dbReference type="EMBL" id="VDH05314.1"/>
    </source>
</evidence>
<accession>A0A7Z9CGM3</accession>
<sequence>MNILDLIIEEKSNVLMDEVFLDEKSKSQLQQLTKEHQFIDELLKYQLPLDNKILLFGHSGCGKTLTAKALAHLLGKKLMILNLSNIIHSRIGETSKNLKQVFDKAQRENAILFLDEFDQIGKSRGNDDNDVGEMRRLVNTIIQLMDYLSEKTLLICATNHPEIIDHALMRRFQLKIEYQKPSKALLDAYYAQLLAHYPTHLQNIERKYDISFAEAKDITLSQVKAHLIQYLENEHFRKQ</sequence>
<keyword evidence="6" id="KW-0132">Cell division</keyword>
<dbReference type="GO" id="GO:0016887">
    <property type="term" value="F:ATP hydrolysis activity"/>
    <property type="evidence" value="ECO:0007669"/>
    <property type="project" value="InterPro"/>
</dbReference>
<dbReference type="InterPro" id="IPR003959">
    <property type="entry name" value="ATPase_AAA_core"/>
</dbReference>
<dbReference type="EMBL" id="UYIV01000001">
    <property type="protein sequence ID" value="VDH05314.1"/>
    <property type="molecule type" value="Genomic_DNA"/>
</dbReference>
<keyword evidence="2 4" id="KW-0547">Nucleotide-binding</keyword>
<dbReference type="GO" id="GO:0006508">
    <property type="term" value="P:proteolysis"/>
    <property type="evidence" value="ECO:0007669"/>
    <property type="project" value="UniProtKB-KW"/>
</dbReference>
<evidence type="ECO:0000313" key="7">
    <source>
        <dbReference type="Proteomes" id="UP000270205"/>
    </source>
</evidence>
<evidence type="ECO:0000256" key="4">
    <source>
        <dbReference type="RuleBase" id="RU003651"/>
    </source>
</evidence>